<reference evidence="6" key="1">
    <citation type="journal article" date="2006" name="PLoS Biol.">
        <title>Macronuclear genome sequence of the ciliate Tetrahymena thermophila, a model eukaryote.</title>
        <authorList>
            <person name="Eisen J.A."/>
            <person name="Coyne R.S."/>
            <person name="Wu M."/>
            <person name="Wu D."/>
            <person name="Thiagarajan M."/>
            <person name="Wortman J.R."/>
            <person name="Badger J.H."/>
            <person name="Ren Q."/>
            <person name="Amedeo P."/>
            <person name="Jones K.M."/>
            <person name="Tallon L.J."/>
            <person name="Delcher A.L."/>
            <person name="Salzberg S.L."/>
            <person name="Silva J.C."/>
            <person name="Haas B.J."/>
            <person name="Majoros W.H."/>
            <person name="Farzad M."/>
            <person name="Carlton J.M."/>
            <person name="Smith R.K. Jr."/>
            <person name="Garg J."/>
            <person name="Pearlman R.E."/>
            <person name="Karrer K.M."/>
            <person name="Sun L."/>
            <person name="Manning G."/>
            <person name="Elde N.C."/>
            <person name="Turkewitz A.P."/>
            <person name="Asai D.J."/>
            <person name="Wilkes D.E."/>
            <person name="Wang Y."/>
            <person name="Cai H."/>
            <person name="Collins K."/>
            <person name="Stewart B.A."/>
            <person name="Lee S.R."/>
            <person name="Wilamowska K."/>
            <person name="Weinberg Z."/>
            <person name="Ruzzo W.L."/>
            <person name="Wloga D."/>
            <person name="Gaertig J."/>
            <person name="Frankel J."/>
            <person name="Tsao C.-C."/>
            <person name="Gorovsky M.A."/>
            <person name="Keeling P.J."/>
            <person name="Waller R.F."/>
            <person name="Patron N.J."/>
            <person name="Cherry J.M."/>
            <person name="Stover N.A."/>
            <person name="Krieger C.J."/>
            <person name="del Toro C."/>
            <person name="Ryder H.F."/>
            <person name="Williamson S.C."/>
            <person name="Barbeau R.A."/>
            <person name="Hamilton E.P."/>
            <person name="Orias E."/>
        </authorList>
    </citation>
    <scope>NUCLEOTIDE SEQUENCE [LARGE SCALE GENOMIC DNA]</scope>
    <source>
        <strain evidence="6">SB210</strain>
    </source>
</reference>
<feature type="transmembrane region" description="Helical" evidence="3">
    <location>
        <begin position="196"/>
        <end position="219"/>
    </location>
</feature>
<name>I7MM82_TETTS</name>
<evidence type="ECO:0000256" key="3">
    <source>
        <dbReference type="SAM" id="Phobius"/>
    </source>
</evidence>
<evidence type="ECO:0000259" key="4">
    <source>
        <dbReference type="PROSITE" id="PS50112"/>
    </source>
</evidence>
<dbReference type="InParanoid" id="I7MM82"/>
<keyword evidence="3" id="KW-1133">Transmembrane helix</keyword>
<feature type="transmembrane region" description="Helical" evidence="3">
    <location>
        <begin position="1777"/>
        <end position="1794"/>
    </location>
</feature>
<keyword evidence="6" id="KW-1185">Reference proteome</keyword>
<evidence type="ECO:0000313" key="6">
    <source>
        <dbReference type="Proteomes" id="UP000009168"/>
    </source>
</evidence>
<dbReference type="InterPro" id="IPR035965">
    <property type="entry name" value="PAS-like_dom_sf"/>
</dbReference>
<keyword evidence="3" id="KW-0472">Membrane</keyword>
<feature type="transmembrane region" description="Helical" evidence="3">
    <location>
        <begin position="225"/>
        <end position="246"/>
    </location>
</feature>
<feature type="transmembrane region" description="Helical" evidence="3">
    <location>
        <begin position="1688"/>
        <end position="1710"/>
    </location>
</feature>
<dbReference type="GeneID" id="7832414"/>
<feature type="coiled-coil region" evidence="1">
    <location>
        <begin position="605"/>
        <end position="635"/>
    </location>
</feature>
<feature type="domain" description="PAS" evidence="4">
    <location>
        <begin position="702"/>
        <end position="749"/>
    </location>
</feature>
<feature type="region of interest" description="Disordered" evidence="2">
    <location>
        <begin position="884"/>
        <end position="950"/>
    </location>
</feature>
<organism evidence="5 6">
    <name type="scientific">Tetrahymena thermophila (strain SB210)</name>
    <dbReference type="NCBI Taxonomy" id="312017"/>
    <lineage>
        <taxon>Eukaryota</taxon>
        <taxon>Sar</taxon>
        <taxon>Alveolata</taxon>
        <taxon>Ciliophora</taxon>
        <taxon>Intramacronucleata</taxon>
        <taxon>Oligohymenophorea</taxon>
        <taxon>Hymenostomatida</taxon>
        <taxon>Tetrahymenina</taxon>
        <taxon>Tetrahymenidae</taxon>
        <taxon>Tetrahymena</taxon>
    </lineage>
</organism>
<dbReference type="PANTHER" id="PTHR31600">
    <property type="entry name" value="TINY MACROCYSTS PROTEIN B-RELATED"/>
    <property type="match status" value="1"/>
</dbReference>
<evidence type="ECO:0000256" key="1">
    <source>
        <dbReference type="SAM" id="Coils"/>
    </source>
</evidence>
<feature type="compositionally biased region" description="Basic and acidic residues" evidence="2">
    <location>
        <begin position="901"/>
        <end position="916"/>
    </location>
</feature>
<keyword evidence="3 5" id="KW-0812">Transmembrane</keyword>
<proteinExistence type="predicted"/>
<evidence type="ECO:0000313" key="5">
    <source>
        <dbReference type="EMBL" id="EAS04340.2"/>
    </source>
</evidence>
<dbReference type="EMBL" id="GG662449">
    <property type="protein sequence ID" value="EAS04340.2"/>
    <property type="molecule type" value="Genomic_DNA"/>
</dbReference>
<dbReference type="InterPro" id="IPR052994">
    <property type="entry name" value="Tiny_macrocysts_regulators"/>
</dbReference>
<feature type="transmembrane region" description="Helical" evidence="3">
    <location>
        <begin position="1476"/>
        <end position="1497"/>
    </location>
</feature>
<dbReference type="SUPFAM" id="SSF55785">
    <property type="entry name" value="PYP-like sensor domain (PAS domain)"/>
    <property type="match status" value="1"/>
</dbReference>
<dbReference type="KEGG" id="tet:TTHERM_00300580"/>
<feature type="transmembrane region" description="Helical" evidence="3">
    <location>
        <begin position="284"/>
        <end position="301"/>
    </location>
</feature>
<dbReference type="PANTHER" id="PTHR31600:SF2">
    <property type="entry name" value="GAMETE ENRICHED GENE 10 PROTEIN-RELATED"/>
    <property type="match status" value="1"/>
</dbReference>
<sequence length="2067" mass="242321">MYLIPQLKNSFKQINKFWVLQINSRLKKKKFLNKQTQMQKSLKSQAKKAKRIQIRKQSFSLYSQIIRFYIEDLISIAKCFKRSFNLSIFLILFKQLEQLIVIFTPTIGQNISDIESYLSFIDTYSIQKFLLNNTVFCQYFKFIILGFNAFILLYLFLKFIINTISVQNQHKNLKLFNFIDQKEKNKKENSKPINELLFSIVFQTYNYIILIPSLVFSSINLDNISAANIALTIIIALLISTNEYDYMIVSKDALRQKYFDLQIFLNTFEIVIYIFAIIADSNESMILLGVYFALDLVRLIIYQPFFDRKILQFCTFLNVYILFIVIFLYILCVTQKKSEHLLSIIIIILLPISYKISEYIELSLKRRSYNMFQECINENKGVQPDDLNFVIRNVLLSSEDMPQKIKNQEEIKNISFIIKYYEIQISQQVREMEQILYQQSQSYKQEVVIEDEHITLMNGYEADTKTFEGKDYIVKEQVFGENSELKRVINLFFNDLFNQLKSKKEFGMLDVYYLVFIVEILQNYQLFELTVVQMQKNINIKYQQILNSIMIEVEKRKITMQLENDENQIFGQSFFEALIYDELILSTQSILEEAVQKKVGLLLFMKQKYINLEDLQKTLEELLKLREELVEAISLMIRVNEYSNDLYDIYLNYLETLAFSENDIKLDKYNRYNSNQQQIFFELNSHEACILFASIKNEKDIKITKISNNLLHFMGYQKDDIVGKNIEQIMPQPYSETHKNYVSNFFERGNSMSNLKNQLLFCVTQSNHIIPIQLDIKVNMIRQDKEFGITSYIKRQINPRQYILIDASNSRLVSMTQEINLFCFPQIQNFNKILMTSYFPFIQHFRQIFANSSSNPLSRTSQYTFNSAKSKQIASNLSIRSIVNDNKASKQKKNETISARPQEKESAKPNKLKDQANRTSMYNKNPANKKESKPSTNNKLGVQNSQNKNHNELAEMYEESDDRRYRNIQYLLIVGSQNNMLSTKSKSVQGISDYMFFTMNLNVYTVPSEGLEHLKYIEISQIKQINPLYNAKLILQVYNDEIEGFLTNIHNLRNADVQCIISELEIKGFKDSTRRQDVQNVVEEQYSDRLLNSKHENQEILFNRYEQEKDKTKMLSSANWQEQDQIVKKRESNLDEQQINQNFQSLVKSNLSFMDNAIHIIKESEEEGKNILEEQHKFTQKRKSEFISVQKVQNDSIWEKESDNKEKKYGIDSSQYQFIKKGSEEVQQSFAVFQKQSQNNQELSDSFFQSPNISQHPVLINQYSQNQNQNLDNSASVLKVQEAFDSRVIPYPLTPESTAAQGFTQNQNQHAKFFKFNGQEQNSNLDISKKQNEVAQFFSPKGEFFSPKDLGSQHILMNKSTTILSPQNNNLTNSKQFAQFVTMDRDMNNQSFEVQQMGKNFFKSQNFFAKRQNTQSVHSLSKKRKQIQIAQKKEIKNLKDALETSSNHSRESTQSSNRQTTKTIILQKYTLNIMKIVNLIGIASFLIIIVVVLQQYLAMNSSFSSFNLDLNILNWAPKYQVSIYQIRKFYNLNALNNMKIFQLSSDPNQFIQFGTSARTNLINYVIDVKNLLLTLENQAPERQLVQNLLYTNYIFKQPSVVDRTIPLNQQPSNQLFNNVNMTVTLYTGALRVYAFLFRYSRGLGQGTALWAVVNNAEQIITGMLQATQNCQDYSINQLDSIGNNVNNVLIIICIVSALCIFIIIPVYAFIQLKREQIIQLFGTFNTQYIDISIKEISKFYSQNNNIKSLNFQSQNHENQKRQNLSSTSRINRINNKIIILAFFVFCLTLPYPILNKVLSNRYITQNQQSLPMISELYTVQSFVLQQLATSLFALNYKNTPNSPYKLSNYISSYQDSFNKMSGIQVDFQNAYTSFMNVQMFDQDSFQNFFLSVFSSDICKISQKYPTYFQIQNATFTTQGCPQVFNGVLQQGLQIALKTYFQIYTELYPAIIDYNITSMNQRFAQFQKNYDLQDYLNLQQYITDILEAQCQYLFQQSLLHRDFLNKVLIGLLFYQIVMMCCIFYFGWVLFYQTMDQYLHKTKLYLALLNINYLVSNPYIQNYLHKSLV</sequence>
<dbReference type="PROSITE" id="PS50112">
    <property type="entry name" value="PAS"/>
    <property type="match status" value="1"/>
</dbReference>
<keyword evidence="1" id="KW-0175">Coiled coil</keyword>
<dbReference type="RefSeq" id="XP_001024585.2">
    <property type="nucleotide sequence ID" value="XM_001024585.2"/>
</dbReference>
<dbReference type="Proteomes" id="UP000009168">
    <property type="component" value="Unassembled WGS sequence"/>
</dbReference>
<feature type="compositionally biased region" description="Polar residues" evidence="2">
    <location>
        <begin position="934"/>
        <end position="948"/>
    </location>
</feature>
<accession>I7MM82</accession>
<feature type="transmembrane region" description="Helical" evidence="3">
    <location>
        <begin position="313"/>
        <end position="334"/>
    </location>
</feature>
<feature type="compositionally biased region" description="Polar residues" evidence="2">
    <location>
        <begin position="917"/>
        <end position="926"/>
    </location>
</feature>
<feature type="transmembrane region" description="Helical" evidence="3">
    <location>
        <begin position="258"/>
        <end position="278"/>
    </location>
</feature>
<evidence type="ECO:0000256" key="2">
    <source>
        <dbReference type="SAM" id="MobiDB-lite"/>
    </source>
</evidence>
<gene>
    <name evidence="5" type="ORF">TTHERM_00300580</name>
</gene>
<protein>
    <submittedName>
        <fullName evidence="5">Transmembrane protein, putative</fullName>
    </submittedName>
</protein>
<feature type="transmembrane region" description="Helical" evidence="3">
    <location>
        <begin position="340"/>
        <end position="357"/>
    </location>
</feature>
<dbReference type="InterPro" id="IPR000014">
    <property type="entry name" value="PAS"/>
</dbReference>
<feature type="transmembrane region" description="Helical" evidence="3">
    <location>
        <begin position="139"/>
        <end position="161"/>
    </location>
</feature>
<feature type="transmembrane region" description="Helical" evidence="3">
    <location>
        <begin position="2006"/>
        <end position="2030"/>
    </location>
</feature>
<dbReference type="Gene3D" id="3.30.450.20">
    <property type="entry name" value="PAS domain"/>
    <property type="match status" value="1"/>
</dbReference>